<dbReference type="PANTHER" id="PTHR10039:SF16">
    <property type="entry name" value="GPI INOSITOL-DEACYLASE"/>
    <property type="match status" value="1"/>
</dbReference>
<protein>
    <recommendedName>
        <fullName evidence="2">Nephrocystin 3-like N-terminal domain-containing protein</fullName>
    </recommendedName>
</protein>
<dbReference type="EMBL" id="JAVRRD010000002">
    <property type="protein sequence ID" value="KAK5063125.1"/>
    <property type="molecule type" value="Genomic_DNA"/>
</dbReference>
<comment type="caution">
    <text evidence="3">The sequence shown here is derived from an EMBL/GenBank/DDBJ whole genome shotgun (WGS) entry which is preliminary data.</text>
</comment>
<gene>
    <name evidence="3" type="ORF">LTR84_005201</name>
</gene>
<dbReference type="Gene3D" id="3.40.50.300">
    <property type="entry name" value="P-loop containing nucleotide triphosphate hydrolases"/>
    <property type="match status" value="1"/>
</dbReference>
<name>A0AAV9NSS8_9EURO</name>
<dbReference type="PANTHER" id="PTHR10039">
    <property type="entry name" value="AMELOGENIN"/>
    <property type="match status" value="1"/>
</dbReference>
<keyword evidence="1" id="KW-0677">Repeat</keyword>
<evidence type="ECO:0000259" key="2">
    <source>
        <dbReference type="Pfam" id="PF24883"/>
    </source>
</evidence>
<dbReference type="SUPFAM" id="SSF52540">
    <property type="entry name" value="P-loop containing nucleoside triphosphate hydrolases"/>
    <property type="match status" value="1"/>
</dbReference>
<feature type="domain" description="Nephrocystin 3-like N-terminal" evidence="2">
    <location>
        <begin position="43"/>
        <end position="222"/>
    </location>
</feature>
<dbReference type="RefSeq" id="XP_064711397.1">
    <property type="nucleotide sequence ID" value="XM_064848773.1"/>
</dbReference>
<dbReference type="GeneID" id="89973379"/>
<proteinExistence type="predicted"/>
<sequence>MLLRTPTWPQNGLRVEHPELLDWLSTADFTRPQNIASASRAIDTGEWFVGSSEYRFWRDKGAGFMWLFGPAGCGKSVLCSRIISDLENLCKSEQKPKLGYWYFQFNNPATQEISTMLRSLIRQLGTSPLPPESQHGMSPLSSEIRRLGSHHMPRGSQPEIQETISTLDGILRDNPQKVFIVLDALDECPGGHSTSERAKVLEYLQRLSCTHHHNLRVLAISRPGPDIRTVLRDLCSETNSINIGLLMQADVKTFIKEAIARPELKRWGSKVTDQIASKLLSVEENLQIKRLQNCFTLNRIWAALTTLPPTLEATYHAALESIDEENREHVRKILQWLAFSFRELTLGEVAAITSFQFADDLLRVCTSLLVTIIEDDNRQILRLGHFSVQEFLVLRGESKIVQWYNFTAHEAHEDLALDSLSYLQGTRDDIRSHSTCDAMSTDSADVIAEEKESSRSFLQYAARTWPLHFKEAGNPTENSRFWKLIDNILATDLYDEWLAM</sequence>
<dbReference type="InterPro" id="IPR056884">
    <property type="entry name" value="NPHP3-like_N"/>
</dbReference>
<keyword evidence="4" id="KW-1185">Reference proteome</keyword>
<dbReference type="AlphaFoldDB" id="A0AAV9NSS8"/>
<dbReference type="Pfam" id="PF24883">
    <property type="entry name" value="NPHP3_N"/>
    <property type="match status" value="1"/>
</dbReference>
<evidence type="ECO:0000313" key="4">
    <source>
        <dbReference type="Proteomes" id="UP001358417"/>
    </source>
</evidence>
<accession>A0AAV9NSS8</accession>
<organism evidence="3 4">
    <name type="scientific">Exophiala bonariae</name>
    <dbReference type="NCBI Taxonomy" id="1690606"/>
    <lineage>
        <taxon>Eukaryota</taxon>
        <taxon>Fungi</taxon>
        <taxon>Dikarya</taxon>
        <taxon>Ascomycota</taxon>
        <taxon>Pezizomycotina</taxon>
        <taxon>Eurotiomycetes</taxon>
        <taxon>Chaetothyriomycetidae</taxon>
        <taxon>Chaetothyriales</taxon>
        <taxon>Herpotrichiellaceae</taxon>
        <taxon>Exophiala</taxon>
    </lineage>
</organism>
<evidence type="ECO:0000313" key="3">
    <source>
        <dbReference type="EMBL" id="KAK5063125.1"/>
    </source>
</evidence>
<evidence type="ECO:0000256" key="1">
    <source>
        <dbReference type="ARBA" id="ARBA00022737"/>
    </source>
</evidence>
<dbReference type="Proteomes" id="UP001358417">
    <property type="component" value="Unassembled WGS sequence"/>
</dbReference>
<reference evidence="3 4" key="1">
    <citation type="submission" date="2023-08" db="EMBL/GenBank/DDBJ databases">
        <title>Black Yeasts Isolated from many extreme environments.</title>
        <authorList>
            <person name="Coleine C."/>
            <person name="Stajich J.E."/>
            <person name="Selbmann L."/>
        </authorList>
    </citation>
    <scope>NUCLEOTIDE SEQUENCE [LARGE SCALE GENOMIC DNA]</scope>
    <source>
        <strain evidence="3 4">CCFEE 5792</strain>
    </source>
</reference>
<dbReference type="InterPro" id="IPR027417">
    <property type="entry name" value="P-loop_NTPase"/>
</dbReference>